<evidence type="ECO:0000313" key="6">
    <source>
        <dbReference type="EMBL" id="GFY81179.1"/>
    </source>
</evidence>
<dbReference type="InterPro" id="IPR000953">
    <property type="entry name" value="Chromo/chromo_shadow_dom"/>
</dbReference>
<dbReference type="Proteomes" id="UP000585474">
    <property type="component" value="Unassembled WGS sequence"/>
</dbReference>
<feature type="domain" description="Chromo" evidence="4">
    <location>
        <begin position="347"/>
        <end position="431"/>
    </location>
</feature>
<accession>A0A7J0E5F5</accession>
<dbReference type="Pfam" id="PF00098">
    <property type="entry name" value="zf-CCHC"/>
    <property type="match status" value="1"/>
</dbReference>
<protein>
    <submittedName>
        <fullName evidence="6">Uncharacterized protein</fullName>
    </submittedName>
</protein>
<dbReference type="PROSITE" id="PS50158">
    <property type="entry name" value="ZF_CCHC"/>
    <property type="match status" value="1"/>
</dbReference>
<evidence type="ECO:0000256" key="3">
    <source>
        <dbReference type="SAM" id="MobiDB-lite"/>
    </source>
</evidence>
<feature type="region of interest" description="Disordered" evidence="3">
    <location>
        <begin position="262"/>
        <end position="292"/>
    </location>
</feature>
<dbReference type="GO" id="GO:0003676">
    <property type="term" value="F:nucleic acid binding"/>
    <property type="evidence" value="ECO:0007669"/>
    <property type="project" value="InterPro"/>
</dbReference>
<dbReference type="OrthoDB" id="1934635at2759"/>
<keyword evidence="1" id="KW-0863">Zinc-finger</keyword>
<name>A0A7J0E5F5_9ERIC</name>
<dbReference type="Gene3D" id="4.10.60.10">
    <property type="entry name" value="Zinc finger, CCHC-type"/>
    <property type="match status" value="1"/>
</dbReference>
<sequence length="431" mass="49651">MSNLAKDIQRLFGRVKTLPATQPIGLTLDVSFLWGWGHMQFFMANKGFINLVRLVQGQHVKHGGCERAWSVDGDVDNSERSCYHLQRTIIAILFFAGGSYKEVVDVWRNYAQETPLSSKIMNCAYFDFGDWAVVKYLIAFNLVDDNSKAWRSPMGYFRNFAGLFAGSGLQIVEWHPHPRTICMFWPASNWYQNGKILHQDSTMPPRRQRNIERVDVQAELNELRQSKQTLQQMMTELLHRIPTPDNLKEKCKWSSYRKHESLKNVKDKTKKVGASSFERPNHQQGGGNKERGKGVTSSFKCFRCGEAGHRSYECPKKKVELQLVEEGQGDEEQEPVYDDESEEEMVLKKEDVLIDHSRSPREAIDALDVRSITTRRGSYTQYLVHWQGKPSSEDAWISSEKLKKLDQLLWEDLISNSVMSSFEERENDVGA</sequence>
<comment type="caution">
    <text evidence="6">The sequence shown here is derived from an EMBL/GenBank/DDBJ whole genome shotgun (WGS) entry which is preliminary data.</text>
</comment>
<reference evidence="6 7" key="1">
    <citation type="submission" date="2019-07" db="EMBL/GenBank/DDBJ databases">
        <title>De Novo Assembly of kiwifruit Actinidia rufa.</title>
        <authorList>
            <person name="Sugita-Konishi S."/>
            <person name="Sato K."/>
            <person name="Mori E."/>
            <person name="Abe Y."/>
            <person name="Kisaki G."/>
            <person name="Hamano K."/>
            <person name="Suezawa K."/>
            <person name="Otani M."/>
            <person name="Fukuda T."/>
            <person name="Manabe T."/>
            <person name="Gomi K."/>
            <person name="Tabuchi M."/>
            <person name="Akimitsu K."/>
            <person name="Kataoka I."/>
        </authorList>
    </citation>
    <scope>NUCLEOTIDE SEQUENCE [LARGE SCALE GENOMIC DNA]</scope>
    <source>
        <strain evidence="7">cv. Fuchu</strain>
    </source>
</reference>
<feature type="coiled-coil region" evidence="2">
    <location>
        <begin position="213"/>
        <end position="240"/>
    </location>
</feature>
<gene>
    <name evidence="6" type="ORF">Acr_01g0009880</name>
</gene>
<evidence type="ECO:0000259" key="5">
    <source>
        <dbReference type="PROSITE" id="PS50158"/>
    </source>
</evidence>
<keyword evidence="1" id="KW-0862">Zinc</keyword>
<dbReference type="InterPro" id="IPR016197">
    <property type="entry name" value="Chromo-like_dom_sf"/>
</dbReference>
<keyword evidence="1" id="KW-0479">Metal-binding</keyword>
<dbReference type="Gene3D" id="2.40.50.40">
    <property type="match status" value="1"/>
</dbReference>
<dbReference type="SUPFAM" id="SSF57756">
    <property type="entry name" value="Retrovirus zinc finger-like domains"/>
    <property type="match status" value="1"/>
</dbReference>
<dbReference type="InterPro" id="IPR036875">
    <property type="entry name" value="Znf_CCHC_sf"/>
</dbReference>
<dbReference type="SUPFAM" id="SSF54160">
    <property type="entry name" value="Chromo domain-like"/>
    <property type="match status" value="1"/>
</dbReference>
<dbReference type="CDD" id="cd00024">
    <property type="entry name" value="CD_CSD"/>
    <property type="match status" value="1"/>
</dbReference>
<dbReference type="GO" id="GO:0008270">
    <property type="term" value="F:zinc ion binding"/>
    <property type="evidence" value="ECO:0007669"/>
    <property type="project" value="UniProtKB-KW"/>
</dbReference>
<keyword evidence="7" id="KW-1185">Reference proteome</keyword>
<dbReference type="InterPro" id="IPR001878">
    <property type="entry name" value="Znf_CCHC"/>
</dbReference>
<proteinExistence type="predicted"/>
<dbReference type="SMART" id="SM00343">
    <property type="entry name" value="ZnF_C2HC"/>
    <property type="match status" value="1"/>
</dbReference>
<keyword evidence="2" id="KW-0175">Coiled coil</keyword>
<dbReference type="AlphaFoldDB" id="A0A7J0E5F5"/>
<evidence type="ECO:0000256" key="1">
    <source>
        <dbReference type="PROSITE-ProRule" id="PRU00047"/>
    </source>
</evidence>
<feature type="domain" description="CCHC-type" evidence="5">
    <location>
        <begin position="300"/>
        <end position="316"/>
    </location>
</feature>
<organism evidence="6 7">
    <name type="scientific">Actinidia rufa</name>
    <dbReference type="NCBI Taxonomy" id="165716"/>
    <lineage>
        <taxon>Eukaryota</taxon>
        <taxon>Viridiplantae</taxon>
        <taxon>Streptophyta</taxon>
        <taxon>Embryophyta</taxon>
        <taxon>Tracheophyta</taxon>
        <taxon>Spermatophyta</taxon>
        <taxon>Magnoliopsida</taxon>
        <taxon>eudicotyledons</taxon>
        <taxon>Gunneridae</taxon>
        <taxon>Pentapetalae</taxon>
        <taxon>asterids</taxon>
        <taxon>Ericales</taxon>
        <taxon>Actinidiaceae</taxon>
        <taxon>Actinidia</taxon>
    </lineage>
</organism>
<evidence type="ECO:0000256" key="2">
    <source>
        <dbReference type="SAM" id="Coils"/>
    </source>
</evidence>
<dbReference type="PROSITE" id="PS50013">
    <property type="entry name" value="CHROMO_2"/>
    <property type="match status" value="1"/>
</dbReference>
<evidence type="ECO:0000313" key="7">
    <source>
        <dbReference type="Proteomes" id="UP000585474"/>
    </source>
</evidence>
<dbReference type="EMBL" id="BJWL01000001">
    <property type="protein sequence ID" value="GFY81179.1"/>
    <property type="molecule type" value="Genomic_DNA"/>
</dbReference>
<evidence type="ECO:0000259" key="4">
    <source>
        <dbReference type="PROSITE" id="PS50013"/>
    </source>
</evidence>